<sequence length="66" mass="7497">MGSLIIVLPIVSVLVGLYFITLGLWELRKGVNRKQYIKYMFTGLFLLVVLTPMIWLFGSSSLMKMG</sequence>
<reference evidence="2 3" key="1">
    <citation type="submission" date="2021-01" db="EMBL/GenBank/DDBJ databases">
        <title>Genomic Encyclopedia of Type Strains, Phase IV (KMG-IV): sequencing the most valuable type-strain genomes for metagenomic binning, comparative biology and taxonomic classification.</title>
        <authorList>
            <person name="Goeker M."/>
        </authorList>
    </citation>
    <scope>NUCLEOTIDE SEQUENCE [LARGE SCALE GENOMIC DNA]</scope>
    <source>
        <strain evidence="2 3">DSM 25879</strain>
    </source>
</reference>
<dbReference type="EMBL" id="JAFBED010000006">
    <property type="protein sequence ID" value="MBM7621098.1"/>
    <property type="molecule type" value="Genomic_DNA"/>
</dbReference>
<keyword evidence="1" id="KW-0472">Membrane</keyword>
<proteinExistence type="predicted"/>
<organism evidence="2 3">
    <name type="scientific">Sutcliffiella tianshenii</name>
    <dbReference type="NCBI Taxonomy" id="1463404"/>
    <lineage>
        <taxon>Bacteria</taxon>
        <taxon>Bacillati</taxon>
        <taxon>Bacillota</taxon>
        <taxon>Bacilli</taxon>
        <taxon>Bacillales</taxon>
        <taxon>Bacillaceae</taxon>
        <taxon>Sutcliffiella</taxon>
    </lineage>
</organism>
<keyword evidence="3" id="KW-1185">Reference proteome</keyword>
<comment type="caution">
    <text evidence="2">The sequence shown here is derived from an EMBL/GenBank/DDBJ whole genome shotgun (WGS) entry which is preliminary data.</text>
</comment>
<accession>A0ABS2P306</accession>
<dbReference type="Proteomes" id="UP000737402">
    <property type="component" value="Unassembled WGS sequence"/>
</dbReference>
<gene>
    <name evidence="2" type="ORF">JOC95_002971</name>
</gene>
<evidence type="ECO:0000313" key="2">
    <source>
        <dbReference type="EMBL" id="MBM7621098.1"/>
    </source>
</evidence>
<name>A0ABS2P306_9BACI</name>
<keyword evidence="1" id="KW-1133">Transmembrane helix</keyword>
<keyword evidence="1" id="KW-0812">Transmembrane</keyword>
<protein>
    <submittedName>
        <fullName evidence="2">Membrane protein</fullName>
    </submittedName>
</protein>
<evidence type="ECO:0000313" key="3">
    <source>
        <dbReference type="Proteomes" id="UP000737402"/>
    </source>
</evidence>
<feature type="transmembrane region" description="Helical" evidence="1">
    <location>
        <begin position="6"/>
        <end position="27"/>
    </location>
</feature>
<feature type="transmembrane region" description="Helical" evidence="1">
    <location>
        <begin position="39"/>
        <end position="58"/>
    </location>
</feature>
<evidence type="ECO:0000256" key="1">
    <source>
        <dbReference type="SAM" id="Phobius"/>
    </source>
</evidence>